<evidence type="ECO:0000256" key="13">
    <source>
        <dbReference type="RuleBase" id="RU004349"/>
    </source>
</evidence>
<dbReference type="InterPro" id="IPR030659">
    <property type="entry name" value="SecY_CS"/>
</dbReference>
<evidence type="ECO:0000256" key="3">
    <source>
        <dbReference type="ARBA" id="ARBA00022448"/>
    </source>
</evidence>
<comment type="similarity">
    <text evidence="2 10 13">Belongs to the SecY/SEC61-alpha family.</text>
</comment>
<evidence type="ECO:0000256" key="12">
    <source>
        <dbReference type="RuleBase" id="RU003484"/>
    </source>
</evidence>
<reference evidence="14 15" key="1">
    <citation type="submission" date="2016-10" db="EMBL/GenBank/DDBJ databases">
        <authorList>
            <person name="de Groot N.N."/>
        </authorList>
    </citation>
    <scope>NUCLEOTIDE SEQUENCE [LARGE SCALE GENOMIC DNA]</scope>
    <source>
        <strain evidence="14 15">SLAS-1</strain>
    </source>
</reference>
<dbReference type="PROSITE" id="PS00755">
    <property type="entry name" value="SECY_1"/>
    <property type="match status" value="1"/>
</dbReference>
<evidence type="ECO:0000256" key="11">
    <source>
        <dbReference type="RuleBase" id="RU000537"/>
    </source>
</evidence>
<keyword evidence="3 10" id="KW-0813">Transport</keyword>
<gene>
    <name evidence="10" type="primary">secY</name>
    <name evidence="14" type="ORF">SAMN04488692_11022</name>
</gene>
<feature type="transmembrane region" description="Helical" evidence="10">
    <location>
        <begin position="74"/>
        <end position="98"/>
    </location>
</feature>
<comment type="function">
    <text evidence="10 11">The central subunit of the protein translocation channel SecYEG. Consists of two halves formed by TMs 1-5 and 6-10. These two domains form a lateral gate at the front which open onto the bilayer between TMs 2 and 7, and are clamped together by SecE at the back. The channel is closed by both a pore ring composed of hydrophobic SecY resides and a short helix (helix 2A) on the extracellular side of the membrane which forms a plug. The plug probably moves laterally to allow the channel to open. The ring and the pore may move independently.</text>
</comment>
<dbReference type="Pfam" id="PF00344">
    <property type="entry name" value="SecY"/>
    <property type="match status" value="1"/>
</dbReference>
<dbReference type="SUPFAM" id="SSF103491">
    <property type="entry name" value="Preprotein translocase SecY subunit"/>
    <property type="match status" value="1"/>
</dbReference>
<evidence type="ECO:0000256" key="5">
    <source>
        <dbReference type="ARBA" id="ARBA00022927"/>
    </source>
</evidence>
<dbReference type="InterPro" id="IPR023201">
    <property type="entry name" value="SecY_dom_sf"/>
</dbReference>
<evidence type="ECO:0000256" key="6">
    <source>
        <dbReference type="ARBA" id="ARBA00022989"/>
    </source>
</evidence>
<proteinExistence type="inferred from homology"/>
<keyword evidence="7 10" id="KW-0811">Translocation</keyword>
<evidence type="ECO:0000256" key="8">
    <source>
        <dbReference type="ARBA" id="ARBA00023136"/>
    </source>
</evidence>
<dbReference type="InterPro" id="IPR002208">
    <property type="entry name" value="SecY/SEC61-alpha"/>
</dbReference>
<keyword evidence="4 10" id="KW-0812">Transmembrane</keyword>
<evidence type="ECO:0000313" key="14">
    <source>
        <dbReference type="EMBL" id="SDL83857.1"/>
    </source>
</evidence>
<evidence type="ECO:0000313" key="15">
    <source>
        <dbReference type="Proteomes" id="UP000199476"/>
    </source>
</evidence>
<keyword evidence="5 10" id="KW-0653">Protein transport</keyword>
<comment type="subcellular location">
    <subcellularLocation>
        <location evidence="10">Cell membrane</location>
        <topology evidence="10">Multi-pass membrane protein</topology>
    </subcellularLocation>
    <subcellularLocation>
        <location evidence="1 12">Membrane</location>
        <topology evidence="1 12">Multi-pass membrane protein</topology>
    </subcellularLocation>
</comment>
<evidence type="ECO:0000256" key="7">
    <source>
        <dbReference type="ARBA" id="ARBA00023010"/>
    </source>
</evidence>
<feature type="transmembrane region" description="Helical" evidence="10">
    <location>
        <begin position="360"/>
        <end position="382"/>
    </location>
</feature>
<keyword evidence="15" id="KW-1185">Reference proteome</keyword>
<feature type="transmembrane region" description="Helical" evidence="10">
    <location>
        <begin position="177"/>
        <end position="196"/>
    </location>
</feature>
<feature type="transmembrane region" description="Helical" evidence="10">
    <location>
        <begin position="388"/>
        <end position="408"/>
    </location>
</feature>
<dbReference type="GO" id="GO:0005886">
    <property type="term" value="C:plasma membrane"/>
    <property type="evidence" value="ECO:0007669"/>
    <property type="project" value="UniProtKB-SubCell"/>
</dbReference>
<evidence type="ECO:0000256" key="10">
    <source>
        <dbReference type="HAMAP-Rule" id="MF_01465"/>
    </source>
</evidence>
<protein>
    <recommendedName>
        <fullName evidence="9 10">Protein translocase subunit SecY</fullName>
    </recommendedName>
</protein>
<sequence length="425" mass="46673">MLSSLKNVFKVRELRNRVLFVLGVMVVYRIGAHIPVPGVDIGIVQDMMFGANGEGAGGALEFFDMFAGGALSNFSVFAMSITPYITASIILQLLQVVIPQLEELARQGREGKKKIAKYTRYLTVVLAVIQSIGITTYIAQFGAVPDASMFDWISIIISLTAGTAILMWLGEQINEHGIGNGISILIFTSIIARFPMELAETWTLFRAGTITVFNLVLFAILAVMIVAGIVFIQQGERRIPVQYSKRIVGRKVYGGRSTHIPMKVNQAGVMPVIFASSVLLFPGVLSQILPFEWAEGLATLIQPGSTLYMVLYGTLTFFFTYFYTAITFNPEEVAENMKEQGGFIPGIRPGRATIDYLDKILVRVTLVGAVFLTVVALLPFAMRPLTGVDIAFGGTSLLIMVGVALQTMQEIESHLLMRHYEGFME</sequence>
<dbReference type="Proteomes" id="UP000199476">
    <property type="component" value="Unassembled WGS sequence"/>
</dbReference>
<dbReference type="Gene3D" id="1.10.3370.10">
    <property type="entry name" value="SecY subunit domain"/>
    <property type="match status" value="1"/>
</dbReference>
<keyword evidence="8 10" id="KW-0472">Membrane</keyword>
<organism evidence="14 15">
    <name type="scientific">Halarsenatibacter silvermanii</name>
    <dbReference type="NCBI Taxonomy" id="321763"/>
    <lineage>
        <taxon>Bacteria</taxon>
        <taxon>Bacillati</taxon>
        <taxon>Bacillota</taxon>
        <taxon>Clostridia</taxon>
        <taxon>Halanaerobiales</taxon>
        <taxon>Halarsenatibacteraceae</taxon>
        <taxon>Halarsenatibacter</taxon>
    </lineage>
</organism>
<dbReference type="GO" id="GO:0065002">
    <property type="term" value="P:intracellular protein transmembrane transport"/>
    <property type="evidence" value="ECO:0007669"/>
    <property type="project" value="UniProtKB-UniRule"/>
</dbReference>
<comment type="subunit">
    <text evidence="10">Component of the Sec protein translocase complex. Heterotrimer consisting of SecY, SecE and SecG subunits. The heterotrimers can form oligomers, although 1 heterotrimer is thought to be able to translocate proteins. Interacts with the ribosome. Interacts with SecDF, and other proteins may be involved. Interacts with SecA.</text>
</comment>
<evidence type="ECO:0000256" key="2">
    <source>
        <dbReference type="ARBA" id="ARBA00005751"/>
    </source>
</evidence>
<dbReference type="PRINTS" id="PR00303">
    <property type="entry name" value="SECYTRNLCASE"/>
</dbReference>
<feature type="transmembrane region" description="Helical" evidence="10">
    <location>
        <begin position="309"/>
        <end position="328"/>
    </location>
</feature>
<dbReference type="GO" id="GO:0043952">
    <property type="term" value="P:protein transport by the Sec complex"/>
    <property type="evidence" value="ECO:0007669"/>
    <property type="project" value="UniProtKB-UniRule"/>
</dbReference>
<feature type="transmembrane region" description="Helical" evidence="10">
    <location>
        <begin position="152"/>
        <end position="170"/>
    </location>
</feature>
<feature type="transmembrane region" description="Helical" evidence="10">
    <location>
        <begin position="208"/>
        <end position="232"/>
    </location>
</feature>
<dbReference type="FunFam" id="1.10.3370.10:FF:000001">
    <property type="entry name" value="Preprotein translocase subunit SecY"/>
    <property type="match status" value="1"/>
</dbReference>
<dbReference type="AlphaFoldDB" id="A0A1G9NCN9"/>
<keyword evidence="6 10" id="KW-1133">Transmembrane helix</keyword>
<dbReference type="STRING" id="321763.SAMN04488692_11022"/>
<dbReference type="PANTHER" id="PTHR10906">
    <property type="entry name" value="SECY/SEC61-ALPHA FAMILY MEMBER"/>
    <property type="match status" value="1"/>
</dbReference>
<dbReference type="OrthoDB" id="9809248at2"/>
<evidence type="ECO:0000256" key="9">
    <source>
        <dbReference type="ARBA" id="ARBA00039733"/>
    </source>
</evidence>
<dbReference type="EMBL" id="FNGO01000010">
    <property type="protein sequence ID" value="SDL83857.1"/>
    <property type="molecule type" value="Genomic_DNA"/>
</dbReference>
<dbReference type="PROSITE" id="PS00756">
    <property type="entry name" value="SECY_2"/>
    <property type="match status" value="1"/>
</dbReference>
<accession>A0A1G9NCN9</accession>
<feature type="transmembrane region" description="Helical" evidence="10">
    <location>
        <begin position="18"/>
        <end position="36"/>
    </location>
</feature>
<keyword evidence="10" id="KW-1003">Cell membrane</keyword>
<evidence type="ECO:0000256" key="4">
    <source>
        <dbReference type="ARBA" id="ARBA00022692"/>
    </source>
</evidence>
<dbReference type="GO" id="GO:0006605">
    <property type="term" value="P:protein targeting"/>
    <property type="evidence" value="ECO:0007669"/>
    <property type="project" value="UniProtKB-UniRule"/>
</dbReference>
<dbReference type="PIRSF" id="PIRSF004557">
    <property type="entry name" value="SecY"/>
    <property type="match status" value="1"/>
</dbReference>
<dbReference type="InterPro" id="IPR026593">
    <property type="entry name" value="SecY"/>
</dbReference>
<dbReference type="HAMAP" id="MF_01465">
    <property type="entry name" value="SecY"/>
    <property type="match status" value="1"/>
</dbReference>
<feature type="transmembrane region" description="Helical" evidence="10">
    <location>
        <begin position="118"/>
        <end position="140"/>
    </location>
</feature>
<dbReference type="RefSeq" id="WP_089759940.1">
    <property type="nucleotide sequence ID" value="NZ_FNGO01000010.1"/>
</dbReference>
<name>A0A1G9NCN9_9FIRM</name>
<dbReference type="NCBIfam" id="TIGR00967">
    <property type="entry name" value="3a0501s007"/>
    <property type="match status" value="1"/>
</dbReference>
<feature type="transmembrane region" description="Helical" evidence="10">
    <location>
        <begin position="269"/>
        <end position="289"/>
    </location>
</feature>
<evidence type="ECO:0000256" key="1">
    <source>
        <dbReference type="ARBA" id="ARBA00004141"/>
    </source>
</evidence>